<comment type="similarity">
    <text evidence="3">Belongs to the Maf family. YhdE subfamily.</text>
</comment>
<dbReference type="InterPro" id="IPR003697">
    <property type="entry name" value="Maf-like"/>
</dbReference>
<organism evidence="4 5">
    <name type="scientific">Latilactobacillus sakei</name>
    <name type="common">Lactobacillus sakei</name>
    <dbReference type="NCBI Taxonomy" id="1599"/>
    <lineage>
        <taxon>Bacteria</taxon>
        <taxon>Bacillati</taxon>
        <taxon>Bacillota</taxon>
        <taxon>Bacilli</taxon>
        <taxon>Lactobacillales</taxon>
        <taxon>Lactobacillaceae</taxon>
        <taxon>Latilactobacillus</taxon>
    </lineage>
</organism>
<feature type="site" description="Important for substrate specificity" evidence="3">
    <location>
        <position position="10"/>
    </location>
</feature>
<dbReference type="GO" id="GO:0047429">
    <property type="term" value="F:nucleoside triphosphate diphosphatase activity"/>
    <property type="evidence" value="ECO:0007669"/>
    <property type="project" value="UniProtKB-EC"/>
</dbReference>
<comment type="catalytic activity">
    <reaction evidence="3">
        <text>UTP + H2O = UMP + diphosphate + H(+)</text>
        <dbReference type="Rhea" id="RHEA:29395"/>
        <dbReference type="ChEBI" id="CHEBI:15377"/>
        <dbReference type="ChEBI" id="CHEBI:15378"/>
        <dbReference type="ChEBI" id="CHEBI:33019"/>
        <dbReference type="ChEBI" id="CHEBI:46398"/>
        <dbReference type="ChEBI" id="CHEBI:57865"/>
        <dbReference type="EC" id="3.6.1.9"/>
    </reaction>
</comment>
<dbReference type="AlphaFoldDB" id="A0A094Y146"/>
<dbReference type="EC" id="3.6.1.9" evidence="3"/>
<comment type="catalytic activity">
    <reaction evidence="3">
        <text>dTTP + H2O = dTMP + diphosphate + H(+)</text>
        <dbReference type="Rhea" id="RHEA:28534"/>
        <dbReference type="ChEBI" id="CHEBI:15377"/>
        <dbReference type="ChEBI" id="CHEBI:15378"/>
        <dbReference type="ChEBI" id="CHEBI:33019"/>
        <dbReference type="ChEBI" id="CHEBI:37568"/>
        <dbReference type="ChEBI" id="CHEBI:63528"/>
        <dbReference type="EC" id="3.6.1.9"/>
    </reaction>
</comment>
<keyword evidence="3" id="KW-0546">Nucleotide metabolism</keyword>
<keyword evidence="3" id="KW-0963">Cytoplasm</keyword>
<dbReference type="GO" id="GO:0009117">
    <property type="term" value="P:nucleotide metabolic process"/>
    <property type="evidence" value="ECO:0007669"/>
    <property type="project" value="UniProtKB-KW"/>
</dbReference>
<dbReference type="GeneID" id="57133193"/>
<evidence type="ECO:0000313" key="5">
    <source>
        <dbReference type="Proteomes" id="UP001179858"/>
    </source>
</evidence>
<feature type="site" description="Important for substrate specificity" evidence="3">
    <location>
        <position position="150"/>
    </location>
</feature>
<gene>
    <name evidence="4" type="ORF">QBD03_02040</name>
</gene>
<dbReference type="InterPro" id="IPR029001">
    <property type="entry name" value="ITPase-like_fam"/>
</dbReference>
<feature type="site" description="Important for substrate specificity" evidence="3">
    <location>
        <position position="68"/>
    </location>
</feature>
<dbReference type="EMBL" id="CP122959">
    <property type="protein sequence ID" value="WGI19544.1"/>
    <property type="molecule type" value="Genomic_DNA"/>
</dbReference>
<accession>A0A094Y146</accession>
<dbReference type="Pfam" id="PF02545">
    <property type="entry name" value="Maf"/>
    <property type="match status" value="1"/>
</dbReference>
<dbReference type="RefSeq" id="WP_016264640.1">
    <property type="nucleotide sequence ID" value="NZ_BJLN01000004.1"/>
</dbReference>
<dbReference type="PANTHER" id="PTHR43213">
    <property type="entry name" value="BIFUNCTIONAL DTTP/UTP PYROPHOSPHATASE/METHYLTRANSFERASE PROTEIN-RELATED"/>
    <property type="match status" value="1"/>
</dbReference>
<keyword evidence="2 3" id="KW-0378">Hydrolase</keyword>
<comment type="function">
    <text evidence="3">Nucleoside triphosphate pyrophosphatase that hydrolyzes dTTP and UTP. May have a dual role in cell division arrest and in preventing the incorporation of modified nucleotides into cellular nucleic acids.</text>
</comment>
<reference evidence="4" key="1">
    <citation type="submission" date="2023-04" db="EMBL/GenBank/DDBJ databases">
        <title>Novel strain of Lactilactobacillus sakei and use thereof.</title>
        <authorList>
            <person name="Kim S.Y."/>
        </authorList>
    </citation>
    <scope>NUCLEOTIDE SEQUENCE</scope>
    <source>
        <strain evidence="4">HUP1</strain>
    </source>
</reference>
<proteinExistence type="inferred from homology"/>
<comment type="cofactor">
    <cofactor evidence="1 3">
        <name>a divalent metal cation</name>
        <dbReference type="ChEBI" id="CHEBI:60240"/>
    </cofactor>
</comment>
<dbReference type="CDD" id="cd00555">
    <property type="entry name" value="Maf"/>
    <property type="match status" value="1"/>
</dbReference>
<dbReference type="NCBIfam" id="TIGR00172">
    <property type="entry name" value="maf"/>
    <property type="match status" value="1"/>
</dbReference>
<dbReference type="Gene3D" id="3.90.950.10">
    <property type="match status" value="1"/>
</dbReference>
<protein>
    <recommendedName>
        <fullName evidence="3">dTTP/UTP pyrophosphatase</fullName>
        <shortName evidence="3">dTTPase/UTPase</shortName>
        <ecNumber evidence="3">3.6.1.9</ecNumber>
    </recommendedName>
    <alternativeName>
        <fullName evidence="3">Nucleoside triphosphate pyrophosphatase</fullName>
    </alternativeName>
    <alternativeName>
        <fullName evidence="3">Nucleotide pyrophosphatase</fullName>
        <shortName evidence="3">Nucleotide PPase</shortName>
    </alternativeName>
</protein>
<evidence type="ECO:0000313" key="4">
    <source>
        <dbReference type="EMBL" id="WGI19544.1"/>
    </source>
</evidence>
<dbReference type="Proteomes" id="UP001179858">
    <property type="component" value="Chromosome"/>
</dbReference>
<name>A0A094Y146_LATSK</name>
<evidence type="ECO:0000256" key="1">
    <source>
        <dbReference type="ARBA" id="ARBA00001968"/>
    </source>
</evidence>
<feature type="active site" description="Proton acceptor" evidence="3">
    <location>
        <position position="67"/>
    </location>
</feature>
<dbReference type="PIRSF" id="PIRSF006305">
    <property type="entry name" value="Maf"/>
    <property type="match status" value="1"/>
</dbReference>
<dbReference type="HAMAP" id="MF_00528">
    <property type="entry name" value="Maf"/>
    <property type="match status" value="1"/>
</dbReference>
<sequence>MFILASQSPRRQALLKRVVNDFEVQPAQIDEHETPLTTPGDYVQTLAQRKGEAVAVQYPTATILAADTAISFQGTLYGKPKDRQDAYEMLRQLSGQTHQVYTGLWLMKDGLVQQKVVQTDVTFWHLSTAEIEQYLDQNEYADKAGAYGIQGAGALLINKINGDFYNVVGLPVSTVARMLQD</sequence>
<comment type="caution">
    <text evidence="3">Lacks conserved residue(s) required for the propagation of feature annotation.</text>
</comment>
<evidence type="ECO:0000256" key="2">
    <source>
        <dbReference type="ARBA" id="ARBA00022801"/>
    </source>
</evidence>
<comment type="subcellular location">
    <subcellularLocation>
        <location evidence="3">Cytoplasm</location>
    </subcellularLocation>
</comment>
<evidence type="ECO:0000256" key="3">
    <source>
        <dbReference type="HAMAP-Rule" id="MF_00528"/>
    </source>
</evidence>
<dbReference type="PANTHER" id="PTHR43213:SF5">
    <property type="entry name" value="BIFUNCTIONAL DTTP_UTP PYROPHOSPHATASE_METHYLTRANSFERASE PROTEIN-RELATED"/>
    <property type="match status" value="1"/>
</dbReference>
<dbReference type="SUPFAM" id="SSF52972">
    <property type="entry name" value="ITPase-like"/>
    <property type="match status" value="1"/>
</dbReference>
<dbReference type="GO" id="GO:0005737">
    <property type="term" value="C:cytoplasm"/>
    <property type="evidence" value="ECO:0007669"/>
    <property type="project" value="UniProtKB-SubCell"/>
</dbReference>